<feature type="domain" description="S-Me-THD-like C-terminal" evidence="2">
    <location>
        <begin position="165"/>
        <end position="333"/>
    </location>
</feature>
<feature type="domain" description="S-Me-THD N-terminal" evidence="1">
    <location>
        <begin position="7"/>
        <end position="162"/>
    </location>
</feature>
<dbReference type="AlphaFoldDB" id="A0A2T9XCN0"/>
<sequence>MRFYINDLYKLAIGSAILGSGGGGNPFLGYKLLKAKILEYNLSYVETTDDIDDNDFIVGVGGMGSPLIGIEKLPAGYEYYNSMLILSKFMRKRFTKISPIEIGGINSLVPFIASIFAKVPVIDGDYEGRAFPELYMTTMHFSGFSATPMVITDERGNYAIISTADNYYAEKIARDITVRFGGRGYISIYPTNGEDYAKGAILGSVSLAYEIGNKLVEEGLDEMLSYANGRIVFQGKIIDVRKFNISGFNIGSISLEGLEEFKGSTATIIFKNEYLCFMKDSKCEVLSPEIITLLDYNHHNVITSDSLKYGLKVVVATIPVNKKWREIGGYEIMQKIVMNGIKRILPLPSP</sequence>
<dbReference type="InterPro" id="IPR010318">
    <property type="entry name" value="S-Me-THD_N"/>
</dbReference>
<dbReference type="InterPro" id="IPR027479">
    <property type="entry name" value="S-Me-THD_N_sf"/>
</dbReference>
<dbReference type="Pfam" id="PF20906">
    <property type="entry name" value="S-Me-THD_C"/>
    <property type="match status" value="1"/>
</dbReference>
<evidence type="ECO:0000313" key="4">
    <source>
        <dbReference type="Proteomes" id="UP000245638"/>
    </source>
</evidence>
<dbReference type="InterPro" id="IPR048350">
    <property type="entry name" value="S-Me-THD-like_C"/>
</dbReference>
<evidence type="ECO:0008006" key="5">
    <source>
        <dbReference type="Google" id="ProtNLM"/>
    </source>
</evidence>
<dbReference type="Gene3D" id="3.40.1610.10">
    <property type="entry name" value="CV3147-like domain"/>
    <property type="match status" value="1"/>
</dbReference>
<organism evidence="3 4">
    <name type="scientific">Acidianus hospitalis</name>
    <dbReference type="NCBI Taxonomy" id="563177"/>
    <lineage>
        <taxon>Archaea</taxon>
        <taxon>Thermoproteota</taxon>
        <taxon>Thermoprotei</taxon>
        <taxon>Sulfolobales</taxon>
        <taxon>Sulfolobaceae</taxon>
        <taxon>Acidianus</taxon>
    </lineage>
</organism>
<name>A0A2T9XCN0_9CREN</name>
<reference evidence="3 4" key="1">
    <citation type="journal article" date="2015" name="Appl. Environ. Microbiol.">
        <title>Nanoarchaeota, Their Sulfolobales Host, and Nanoarchaeota Virus Distribution across Yellowstone National Park Hot Springs.</title>
        <authorList>
            <person name="Munson-McGee J.H."/>
            <person name="Field E.K."/>
            <person name="Bateson M."/>
            <person name="Rooney C."/>
            <person name="Stepanauskas R."/>
            <person name="Young M.J."/>
        </authorList>
    </citation>
    <scope>NUCLEOTIDE SEQUENCE [LARGE SCALE GENOMIC DNA]</scope>
    <source>
        <strain evidence="3">SCGC AC-742_N10</strain>
    </source>
</reference>
<protein>
    <recommendedName>
        <fullName evidence="5">DUF917 domain-containing protein</fullName>
    </recommendedName>
</protein>
<evidence type="ECO:0000313" key="3">
    <source>
        <dbReference type="EMBL" id="PVU77846.1"/>
    </source>
</evidence>
<proteinExistence type="predicted"/>
<evidence type="ECO:0000259" key="2">
    <source>
        <dbReference type="Pfam" id="PF20906"/>
    </source>
</evidence>
<dbReference type="InterPro" id="IPR024071">
    <property type="entry name" value="S-Me-THD_C_sf"/>
</dbReference>
<dbReference type="Proteomes" id="UP000245638">
    <property type="component" value="Unassembled WGS sequence"/>
</dbReference>
<dbReference type="Pfam" id="PF06032">
    <property type="entry name" value="S-Me-THD_N"/>
    <property type="match status" value="1"/>
</dbReference>
<dbReference type="EMBL" id="QEFD01000008">
    <property type="protein sequence ID" value="PVU77846.1"/>
    <property type="molecule type" value="Genomic_DNA"/>
</dbReference>
<gene>
    <name evidence="3" type="ORF">DDW13_00150</name>
</gene>
<comment type="caution">
    <text evidence="3">The sequence shown here is derived from an EMBL/GenBank/DDBJ whole genome shotgun (WGS) entry which is preliminary data.</text>
</comment>
<dbReference type="SUPFAM" id="SSF160991">
    <property type="entry name" value="CV3147-like"/>
    <property type="match status" value="1"/>
</dbReference>
<evidence type="ECO:0000259" key="1">
    <source>
        <dbReference type="Pfam" id="PF06032"/>
    </source>
</evidence>
<dbReference type="Gene3D" id="2.40.390.10">
    <property type="entry name" value="CV3147-like"/>
    <property type="match status" value="1"/>
</dbReference>
<accession>A0A2T9XCN0</accession>